<dbReference type="GO" id="GO:0071949">
    <property type="term" value="F:FAD binding"/>
    <property type="evidence" value="ECO:0007669"/>
    <property type="project" value="InterPro"/>
</dbReference>
<sequence>MEDIVIVGAGIAGLATSLGLHRLGIRSLVLESADTLRADGYALALWPNAWKALDALGIGDVLRQQHNQLISLVTTSVVSGLPTAELPFGGDHEVRRIDRKVLIETLKNELPECAVRYSSKLVHIEESGYFKLVYLADGTVVKTKVLIGCDGVNSKVAQYLGFKKPSLAGRASIRGHVEFEDRHGFEPKFLQFFGNGARYGVTPCDEHGVYWFFTYIPSLADGGIEEEPVKLKQFVSTKLGNIPDKIRAVFERTDLNSMIWSQLKFRHPWDLLWGNISKDNVCVVGDALHPMTPDIGQGGCAAMEDAVVLTRNLASALTRKASTGMRSREELEHRMIEIGLSKYGRERRWRSIKLVSAAYVVGFVQQSDGILLSFLRDKVFAKLLAGVLLKMSKFDPGKLVDS</sequence>
<dbReference type="Gene3D" id="3.50.50.60">
    <property type="entry name" value="FAD/NAD(P)-binding domain"/>
    <property type="match status" value="1"/>
</dbReference>
<keyword evidence="6" id="KW-1185">Reference proteome</keyword>
<dbReference type="OrthoDB" id="655030at2759"/>
<evidence type="ECO:0000256" key="3">
    <source>
        <dbReference type="ARBA" id="ARBA00024018"/>
    </source>
</evidence>
<dbReference type="InterPro" id="IPR036188">
    <property type="entry name" value="FAD/NAD-bd_sf"/>
</dbReference>
<gene>
    <name evidence="5" type="ORF">F511_20699</name>
</gene>
<dbReference type="SUPFAM" id="SSF51905">
    <property type="entry name" value="FAD/NAD(P)-binding domain"/>
    <property type="match status" value="1"/>
</dbReference>
<reference evidence="5 6" key="1">
    <citation type="journal article" date="2015" name="Proc. Natl. Acad. Sci. U.S.A.">
        <title>The resurrection genome of Boea hygrometrica: A blueprint for survival of dehydration.</title>
        <authorList>
            <person name="Xiao L."/>
            <person name="Yang G."/>
            <person name="Zhang L."/>
            <person name="Yang X."/>
            <person name="Zhao S."/>
            <person name="Ji Z."/>
            <person name="Zhou Q."/>
            <person name="Hu M."/>
            <person name="Wang Y."/>
            <person name="Chen M."/>
            <person name="Xu Y."/>
            <person name="Jin H."/>
            <person name="Xiao X."/>
            <person name="Hu G."/>
            <person name="Bao F."/>
            <person name="Hu Y."/>
            <person name="Wan P."/>
            <person name="Li L."/>
            <person name="Deng X."/>
            <person name="Kuang T."/>
            <person name="Xiang C."/>
            <person name="Zhu J.K."/>
            <person name="Oliver M.J."/>
            <person name="He Y."/>
        </authorList>
    </citation>
    <scope>NUCLEOTIDE SEQUENCE [LARGE SCALE GENOMIC DNA]</scope>
    <source>
        <strain evidence="6">cv. XS01</strain>
    </source>
</reference>
<evidence type="ECO:0000256" key="1">
    <source>
        <dbReference type="ARBA" id="ARBA00023002"/>
    </source>
</evidence>
<accession>A0A2Z7D333</accession>
<proteinExistence type="inferred from homology"/>
<dbReference type="InterPro" id="IPR002938">
    <property type="entry name" value="FAD-bd"/>
</dbReference>
<evidence type="ECO:0000313" key="6">
    <source>
        <dbReference type="Proteomes" id="UP000250235"/>
    </source>
</evidence>
<dbReference type="EMBL" id="KQ990537">
    <property type="protein sequence ID" value="KZV53117.1"/>
    <property type="molecule type" value="Genomic_DNA"/>
</dbReference>
<dbReference type="PANTHER" id="PTHR45934">
    <property type="entry name" value="FAD/NAD(P)-BINDING OXIDOREDUCTASE FAMILY PROTEIN"/>
    <property type="match status" value="1"/>
</dbReference>
<dbReference type="PRINTS" id="PR00420">
    <property type="entry name" value="RNGMNOXGNASE"/>
</dbReference>
<evidence type="ECO:0000259" key="4">
    <source>
        <dbReference type="Pfam" id="PF01494"/>
    </source>
</evidence>
<dbReference type="Proteomes" id="UP000250235">
    <property type="component" value="Unassembled WGS sequence"/>
</dbReference>
<dbReference type="Pfam" id="PF01494">
    <property type="entry name" value="FAD_binding_3"/>
    <property type="match status" value="1"/>
</dbReference>
<comment type="similarity">
    <text evidence="3">Belongs to the 3-hydroxybenzoate 6-hydroxylase family.</text>
</comment>
<dbReference type="GO" id="GO:0004497">
    <property type="term" value="F:monooxygenase activity"/>
    <property type="evidence" value="ECO:0007669"/>
    <property type="project" value="UniProtKB-KW"/>
</dbReference>
<protein>
    <submittedName>
        <fullName evidence="5">Zeaxanthin epoxidase, chloroplastic-like</fullName>
    </submittedName>
</protein>
<dbReference type="AlphaFoldDB" id="A0A2Z7D333"/>
<evidence type="ECO:0000256" key="2">
    <source>
        <dbReference type="ARBA" id="ARBA00023033"/>
    </source>
</evidence>
<organism evidence="5 6">
    <name type="scientific">Dorcoceras hygrometricum</name>
    <dbReference type="NCBI Taxonomy" id="472368"/>
    <lineage>
        <taxon>Eukaryota</taxon>
        <taxon>Viridiplantae</taxon>
        <taxon>Streptophyta</taxon>
        <taxon>Embryophyta</taxon>
        <taxon>Tracheophyta</taxon>
        <taxon>Spermatophyta</taxon>
        <taxon>Magnoliopsida</taxon>
        <taxon>eudicotyledons</taxon>
        <taxon>Gunneridae</taxon>
        <taxon>Pentapetalae</taxon>
        <taxon>asterids</taxon>
        <taxon>lamiids</taxon>
        <taxon>Lamiales</taxon>
        <taxon>Gesneriaceae</taxon>
        <taxon>Didymocarpoideae</taxon>
        <taxon>Trichosporeae</taxon>
        <taxon>Loxocarpinae</taxon>
        <taxon>Dorcoceras</taxon>
    </lineage>
</organism>
<keyword evidence="1" id="KW-0560">Oxidoreductase</keyword>
<dbReference type="InterPro" id="IPR044560">
    <property type="entry name" value="MOase"/>
</dbReference>
<dbReference type="PANTHER" id="PTHR45934:SF20">
    <property type="entry name" value="MONOOXYGENASE 2-RELATED"/>
    <property type="match status" value="1"/>
</dbReference>
<keyword evidence="2" id="KW-0503">Monooxygenase</keyword>
<feature type="domain" description="FAD-binding" evidence="4">
    <location>
        <begin position="3"/>
        <end position="323"/>
    </location>
</feature>
<evidence type="ECO:0000313" key="5">
    <source>
        <dbReference type="EMBL" id="KZV53117.1"/>
    </source>
</evidence>
<name>A0A2Z7D333_9LAMI</name>